<evidence type="ECO:0000256" key="1">
    <source>
        <dbReference type="ARBA" id="ARBA00004123"/>
    </source>
</evidence>
<feature type="compositionally biased region" description="Basic and acidic residues" evidence="4">
    <location>
        <begin position="1007"/>
        <end position="1043"/>
    </location>
</feature>
<dbReference type="GO" id="GO:0010228">
    <property type="term" value="P:vegetative to reproductive phase transition of meristem"/>
    <property type="evidence" value="ECO:0007669"/>
    <property type="project" value="TreeGrafter"/>
</dbReference>
<evidence type="ECO:0000313" key="7">
    <source>
        <dbReference type="Proteomes" id="UP001229421"/>
    </source>
</evidence>
<feature type="region of interest" description="Disordered" evidence="4">
    <location>
        <begin position="804"/>
        <end position="830"/>
    </location>
</feature>
<dbReference type="CDD" id="cd00086">
    <property type="entry name" value="homeodomain"/>
    <property type="match status" value="1"/>
</dbReference>
<dbReference type="InterPro" id="IPR035441">
    <property type="entry name" value="TFIIS/LEDGF_dom_sf"/>
</dbReference>
<evidence type="ECO:0000256" key="3">
    <source>
        <dbReference type="PROSITE-ProRule" id="PRU00108"/>
    </source>
</evidence>
<evidence type="ECO:0000256" key="4">
    <source>
        <dbReference type="SAM" id="MobiDB-lite"/>
    </source>
</evidence>
<evidence type="ECO:0000259" key="5">
    <source>
        <dbReference type="PROSITE" id="PS50071"/>
    </source>
</evidence>
<feature type="region of interest" description="Disordered" evidence="4">
    <location>
        <begin position="676"/>
        <end position="721"/>
    </location>
</feature>
<dbReference type="SUPFAM" id="SSF47676">
    <property type="entry name" value="Conserved domain common to transcription factors TFIIS, elongin A, CRSP70"/>
    <property type="match status" value="1"/>
</dbReference>
<feature type="region of interest" description="Disordered" evidence="4">
    <location>
        <begin position="926"/>
        <end position="1043"/>
    </location>
</feature>
<proteinExistence type="predicted"/>
<dbReference type="AlphaFoldDB" id="A0AAD8NTG5"/>
<dbReference type="PANTHER" id="PTHR33400:SF6">
    <property type="entry name" value="HOMEOBOX PROTEIN LUMINIDEPENDENS"/>
    <property type="match status" value="1"/>
</dbReference>
<feature type="compositionally biased region" description="Polar residues" evidence="4">
    <location>
        <begin position="707"/>
        <end position="721"/>
    </location>
</feature>
<feature type="compositionally biased region" description="Low complexity" evidence="4">
    <location>
        <begin position="804"/>
        <end position="817"/>
    </location>
</feature>
<dbReference type="PROSITE" id="PS50071">
    <property type="entry name" value="HOMEOBOX_2"/>
    <property type="match status" value="1"/>
</dbReference>
<protein>
    <recommendedName>
        <fullName evidence="5">Homeobox domain-containing protein</fullName>
    </recommendedName>
</protein>
<organism evidence="6 7">
    <name type="scientific">Tagetes erecta</name>
    <name type="common">African marigold</name>
    <dbReference type="NCBI Taxonomy" id="13708"/>
    <lineage>
        <taxon>Eukaryota</taxon>
        <taxon>Viridiplantae</taxon>
        <taxon>Streptophyta</taxon>
        <taxon>Embryophyta</taxon>
        <taxon>Tracheophyta</taxon>
        <taxon>Spermatophyta</taxon>
        <taxon>Magnoliopsida</taxon>
        <taxon>eudicotyledons</taxon>
        <taxon>Gunneridae</taxon>
        <taxon>Pentapetalae</taxon>
        <taxon>asterids</taxon>
        <taxon>campanulids</taxon>
        <taxon>Asterales</taxon>
        <taxon>Asteraceae</taxon>
        <taxon>Asteroideae</taxon>
        <taxon>Heliantheae alliance</taxon>
        <taxon>Tageteae</taxon>
        <taxon>Tagetes</taxon>
    </lineage>
</organism>
<keyword evidence="3" id="KW-0371">Homeobox</keyword>
<evidence type="ECO:0000256" key="2">
    <source>
        <dbReference type="ARBA" id="ARBA00023125"/>
    </source>
</evidence>
<accession>A0AAD8NTG5</accession>
<feature type="compositionally biased region" description="Polar residues" evidence="4">
    <location>
        <begin position="818"/>
        <end position="830"/>
    </location>
</feature>
<keyword evidence="2 3" id="KW-0238">DNA-binding</keyword>
<feature type="region of interest" description="Disordered" evidence="4">
    <location>
        <begin position="553"/>
        <end position="591"/>
    </location>
</feature>
<feature type="region of interest" description="Disordered" evidence="4">
    <location>
        <begin position="465"/>
        <end position="505"/>
    </location>
</feature>
<name>A0AAD8NTG5_TARER</name>
<feature type="region of interest" description="Disordered" evidence="4">
    <location>
        <begin position="136"/>
        <end position="228"/>
    </location>
</feature>
<comment type="subcellular location">
    <subcellularLocation>
        <location evidence="1 3">Nucleus</location>
    </subcellularLocation>
</comment>
<feature type="domain" description="Homeobox" evidence="5">
    <location>
        <begin position="65"/>
        <end position="125"/>
    </location>
</feature>
<evidence type="ECO:0000313" key="6">
    <source>
        <dbReference type="EMBL" id="KAK1420483.1"/>
    </source>
</evidence>
<dbReference type="InterPro" id="IPR009057">
    <property type="entry name" value="Homeodomain-like_sf"/>
</dbReference>
<dbReference type="GO" id="GO:0005634">
    <property type="term" value="C:nucleus"/>
    <property type="evidence" value="ECO:0007669"/>
    <property type="project" value="UniProtKB-SubCell"/>
</dbReference>
<dbReference type="Gene3D" id="1.10.10.60">
    <property type="entry name" value="Homeodomain-like"/>
    <property type="match status" value="1"/>
</dbReference>
<dbReference type="InterPro" id="IPR001356">
    <property type="entry name" value="HD"/>
</dbReference>
<keyword evidence="7" id="KW-1185">Reference proteome</keyword>
<dbReference type="PANTHER" id="PTHR33400">
    <property type="entry name" value="ZINC FINGER CCCH DOMAIN-CONTAINING PROTEIN 6-RELATED"/>
    <property type="match status" value="1"/>
</dbReference>
<dbReference type="GO" id="GO:0003677">
    <property type="term" value="F:DNA binding"/>
    <property type="evidence" value="ECO:0007669"/>
    <property type="project" value="UniProtKB-UniRule"/>
</dbReference>
<gene>
    <name evidence="6" type="ORF">QVD17_22118</name>
</gene>
<dbReference type="EMBL" id="JAUHHV010000006">
    <property type="protein sequence ID" value="KAK1420483.1"/>
    <property type="molecule type" value="Genomic_DNA"/>
</dbReference>
<feature type="compositionally biased region" description="Polar residues" evidence="4">
    <location>
        <begin position="465"/>
        <end position="483"/>
    </location>
</feature>
<sequence>MATSNELALVVSSNTTTSYEELLESQKELITKQICELQNIVTTQCKLTGVNPLSQEMAAGALSIKIGKRPRDLLNPKAIKYMQSIFSVKDEINKKESRAISALFGLTATQVRDFFNGQRSRVRRFIRLSKEKAIQSAESVQKQNGLTSSNADTPNNPVPLNSVDPTNNPVPLNSVDPTNNPVPLNSVDSTSNPDPLNSVDPTINSVPMNSVDQTNNPGPLNSVDPTNNPVLLNSVDPTNNPVPLNCVDSINNPVPLNTVDPSSIEAPSCSAQDEVLPDTNDKEKYFIANIFNLLRKEETFSGQVKLMEWILQIQNASVLYWFLTNGGVMILASWLSQAAIEEQTTVLHVILRVLCHLPLHKALPAHMSAILQSVNKLRFYRGSDISNRAKSLLSRWSKMFARSQALRKPNANISSVDAQNEMLLKQSIGEIMENESLESRIDNPGAIYSLQENPENSRSQSIKMLTGPSDDSNTKLLRGVSSSHTRERRKVQLVEQPGQKPANRAPPVTRVVFANQGRPLSADDIQKAKMRAQFMKSKYGESYISPQVKTKISPAKSHIHPKVEENATSSSSVADSPARPHVQPKVEEHKSPVKLRPVDEMQTVPVHGKEVIDSEEPLWKKCKRLQISWATPPEMMINKEWSVGSGENSKEIDVQNNRIKREKEVFYTTVLEIPPNPKEPWDREMDYDDSLTPEIPTEQLPDDDDNMVSQPTETGDTSNYTASTSTLAENNSNMPGPDLELLAVLLKNPQIVFALTAGQGGSLTNEQMVRLLDAMKDNAARGGSVNSLVNGLVERRAEEKVEVSLPSPTPSSNPVTSGWRSESTKNPFSRQSVTVNGDAYALPGVHFQETTQQTFAPIAHQRFSSLLPDRRTIPAAINGLSTASFTQQSAVHQRFSDTVPDQMNIPAAAHATSNPYFLPEQGGTQIQPQRHMTHSWAGRDSLAPGPYSSMEHGTNYNTYGTREFAQPGSSHAGTSRVRNRDGPGYESWSPSNSPTRPNEYVEGWEYSDPHGRGYNHRPEMSRMQHDIPRYRDYDGSRWRDRRR</sequence>
<reference evidence="6" key="1">
    <citation type="journal article" date="2023" name="bioRxiv">
        <title>Improved chromosome-level genome assembly for marigold (Tagetes erecta).</title>
        <authorList>
            <person name="Jiang F."/>
            <person name="Yuan L."/>
            <person name="Wang S."/>
            <person name="Wang H."/>
            <person name="Xu D."/>
            <person name="Wang A."/>
            <person name="Fan W."/>
        </authorList>
    </citation>
    <scope>NUCLEOTIDE SEQUENCE</scope>
    <source>
        <strain evidence="6">WSJ</strain>
        <tissue evidence="6">Leaf</tissue>
    </source>
</reference>
<keyword evidence="3" id="KW-0539">Nucleus</keyword>
<comment type="caution">
    <text evidence="6">The sequence shown here is derived from an EMBL/GenBank/DDBJ whole genome shotgun (WGS) entry which is preliminary data.</text>
</comment>
<dbReference type="Proteomes" id="UP001229421">
    <property type="component" value="Unassembled WGS sequence"/>
</dbReference>
<feature type="DNA-binding region" description="Homeobox" evidence="3">
    <location>
        <begin position="67"/>
        <end position="126"/>
    </location>
</feature>
<dbReference type="SMART" id="SM00389">
    <property type="entry name" value="HOX"/>
    <property type="match status" value="1"/>
</dbReference>
<dbReference type="SUPFAM" id="SSF46689">
    <property type="entry name" value="Homeodomain-like"/>
    <property type="match status" value="1"/>
</dbReference>
<feature type="compositionally biased region" description="Polar residues" evidence="4">
    <location>
        <begin position="951"/>
        <end position="960"/>
    </location>
</feature>